<keyword evidence="2" id="KW-0805">Transcription regulation</keyword>
<feature type="domain" description="RNA polymerase sigma-70 region 2" evidence="6">
    <location>
        <begin position="20"/>
        <end position="89"/>
    </location>
</feature>
<dbReference type="InterPro" id="IPR036388">
    <property type="entry name" value="WH-like_DNA-bd_sf"/>
</dbReference>
<dbReference type="AlphaFoldDB" id="A0A7W8M3W8"/>
<evidence type="ECO:0000313" key="8">
    <source>
        <dbReference type="EMBL" id="MBB5262942.1"/>
    </source>
</evidence>
<accession>A0A7W8M3W8</accession>
<dbReference type="InterPro" id="IPR039425">
    <property type="entry name" value="RNA_pol_sigma-70-like"/>
</dbReference>
<keyword evidence="5" id="KW-0804">Transcription</keyword>
<dbReference type="GO" id="GO:0006352">
    <property type="term" value="P:DNA-templated transcription initiation"/>
    <property type="evidence" value="ECO:0007669"/>
    <property type="project" value="InterPro"/>
</dbReference>
<comment type="caution">
    <text evidence="8">The sequence shown here is derived from an EMBL/GenBank/DDBJ whole genome shotgun (WGS) entry which is preliminary data.</text>
</comment>
<dbReference type="PANTHER" id="PTHR43133">
    <property type="entry name" value="RNA POLYMERASE ECF-TYPE SIGMA FACTO"/>
    <property type="match status" value="1"/>
</dbReference>
<evidence type="ECO:0000256" key="5">
    <source>
        <dbReference type="ARBA" id="ARBA00023163"/>
    </source>
</evidence>
<dbReference type="SUPFAM" id="SSF88659">
    <property type="entry name" value="Sigma3 and sigma4 domains of RNA polymerase sigma factors"/>
    <property type="match status" value="1"/>
</dbReference>
<dbReference type="Proteomes" id="UP000543642">
    <property type="component" value="Unassembled WGS sequence"/>
</dbReference>
<keyword evidence="4" id="KW-0238">DNA-binding</keyword>
<evidence type="ECO:0000259" key="7">
    <source>
        <dbReference type="Pfam" id="PF08281"/>
    </source>
</evidence>
<proteinExistence type="inferred from homology"/>
<dbReference type="EMBL" id="JACHFW010000001">
    <property type="protein sequence ID" value="MBB5262942.1"/>
    <property type="molecule type" value="Genomic_DNA"/>
</dbReference>
<dbReference type="InterPro" id="IPR013249">
    <property type="entry name" value="RNA_pol_sigma70_r4_t2"/>
</dbReference>
<dbReference type="InterPro" id="IPR014284">
    <property type="entry name" value="RNA_pol_sigma-70_dom"/>
</dbReference>
<dbReference type="CDD" id="cd06171">
    <property type="entry name" value="Sigma70_r4"/>
    <property type="match status" value="1"/>
</dbReference>
<reference evidence="8 9" key="1">
    <citation type="submission" date="2020-08" db="EMBL/GenBank/DDBJ databases">
        <title>Genomic Encyclopedia of Type Strains, Phase IV (KMG-IV): sequencing the most valuable type-strain genomes for metagenomic binning, comparative biology and taxonomic classification.</title>
        <authorList>
            <person name="Goeker M."/>
        </authorList>
    </citation>
    <scope>NUCLEOTIDE SEQUENCE [LARGE SCALE GENOMIC DNA]</scope>
    <source>
        <strain evidence="8 9">DSM 106146</strain>
    </source>
</reference>
<dbReference type="Gene3D" id="1.10.10.10">
    <property type="entry name" value="Winged helix-like DNA-binding domain superfamily/Winged helix DNA-binding domain"/>
    <property type="match status" value="1"/>
</dbReference>
<dbReference type="InterPro" id="IPR013325">
    <property type="entry name" value="RNA_pol_sigma_r2"/>
</dbReference>
<name>A0A7W8M3W8_9FIRM</name>
<dbReference type="GO" id="GO:0003677">
    <property type="term" value="F:DNA binding"/>
    <property type="evidence" value="ECO:0007669"/>
    <property type="project" value="UniProtKB-KW"/>
</dbReference>
<dbReference type="NCBIfam" id="TIGR02937">
    <property type="entry name" value="sigma70-ECF"/>
    <property type="match status" value="1"/>
</dbReference>
<dbReference type="GO" id="GO:0016987">
    <property type="term" value="F:sigma factor activity"/>
    <property type="evidence" value="ECO:0007669"/>
    <property type="project" value="UniProtKB-KW"/>
</dbReference>
<keyword evidence="3" id="KW-0731">Sigma factor</keyword>
<evidence type="ECO:0000256" key="1">
    <source>
        <dbReference type="ARBA" id="ARBA00010641"/>
    </source>
</evidence>
<evidence type="ECO:0000259" key="6">
    <source>
        <dbReference type="Pfam" id="PF04542"/>
    </source>
</evidence>
<evidence type="ECO:0000313" key="9">
    <source>
        <dbReference type="Proteomes" id="UP000543642"/>
    </source>
</evidence>
<feature type="domain" description="RNA polymerase sigma factor 70 region 4 type 2" evidence="7">
    <location>
        <begin position="118"/>
        <end position="167"/>
    </location>
</feature>
<dbReference type="Pfam" id="PF04542">
    <property type="entry name" value="Sigma70_r2"/>
    <property type="match status" value="1"/>
</dbReference>
<sequence length="179" mass="20902">MDGEGRISPKETSEEYVSELYLTYGPKLVRMAHSMLHDFHRAEDAVQIVFTSAFRNRNKLANMEGKAVLGYLCTAVRRTVYNLERDNKKYRLADEWDDEENYFGTGDDSYIYESVTKDELVTEIAMLPPTYSEVMMMRFVHENTVDEICQLLEIDAALVRQRIHRGRILLRKIHDSRAI</sequence>
<dbReference type="InterPro" id="IPR007627">
    <property type="entry name" value="RNA_pol_sigma70_r2"/>
</dbReference>
<dbReference type="InterPro" id="IPR013324">
    <property type="entry name" value="RNA_pol_sigma_r3/r4-like"/>
</dbReference>
<evidence type="ECO:0000256" key="2">
    <source>
        <dbReference type="ARBA" id="ARBA00023015"/>
    </source>
</evidence>
<evidence type="ECO:0000256" key="4">
    <source>
        <dbReference type="ARBA" id="ARBA00023125"/>
    </source>
</evidence>
<dbReference type="Gene3D" id="1.10.1740.10">
    <property type="match status" value="1"/>
</dbReference>
<evidence type="ECO:0000256" key="3">
    <source>
        <dbReference type="ARBA" id="ARBA00023082"/>
    </source>
</evidence>
<dbReference type="PANTHER" id="PTHR43133:SF8">
    <property type="entry name" value="RNA POLYMERASE SIGMA FACTOR HI_1459-RELATED"/>
    <property type="match status" value="1"/>
</dbReference>
<dbReference type="Pfam" id="PF08281">
    <property type="entry name" value="Sigma70_r4_2"/>
    <property type="match status" value="1"/>
</dbReference>
<dbReference type="RefSeq" id="WP_183770133.1">
    <property type="nucleotide sequence ID" value="NZ_CAWVEG010000108.1"/>
</dbReference>
<protein>
    <submittedName>
        <fullName evidence="8">RNA polymerase sigma-70 factor (ECF subfamily)</fullName>
    </submittedName>
</protein>
<organism evidence="8 9">
    <name type="scientific">Catenibacillus scindens</name>
    <dbReference type="NCBI Taxonomy" id="673271"/>
    <lineage>
        <taxon>Bacteria</taxon>
        <taxon>Bacillati</taxon>
        <taxon>Bacillota</taxon>
        <taxon>Clostridia</taxon>
        <taxon>Lachnospirales</taxon>
        <taxon>Lachnospiraceae</taxon>
        <taxon>Catenibacillus</taxon>
    </lineage>
</organism>
<comment type="similarity">
    <text evidence="1">Belongs to the sigma-70 factor family. ECF subfamily.</text>
</comment>
<gene>
    <name evidence="8" type="ORF">HNP82_000036</name>
</gene>
<dbReference type="SUPFAM" id="SSF88946">
    <property type="entry name" value="Sigma2 domain of RNA polymerase sigma factors"/>
    <property type="match status" value="1"/>
</dbReference>
<keyword evidence="9" id="KW-1185">Reference proteome</keyword>